<organism evidence="1 2">
    <name type="scientific">Sinorhizobium sojae CCBAU 05684</name>
    <dbReference type="NCBI Taxonomy" id="716928"/>
    <lineage>
        <taxon>Bacteria</taxon>
        <taxon>Pseudomonadati</taxon>
        <taxon>Pseudomonadota</taxon>
        <taxon>Alphaproteobacteria</taxon>
        <taxon>Hyphomicrobiales</taxon>
        <taxon>Rhizobiaceae</taxon>
        <taxon>Sinorhizobium/Ensifer group</taxon>
        <taxon>Sinorhizobium</taxon>
    </lineage>
</organism>
<dbReference type="Proteomes" id="UP000217211">
    <property type="component" value="Chromosome"/>
</dbReference>
<sequence>MRRDHLGIAGVDVVADDDELLRAALEMSRGDACRKTMPR</sequence>
<dbReference type="KEGG" id="esj:SJ05684_c08050"/>
<reference evidence="1 2" key="1">
    <citation type="submission" date="2017-08" db="EMBL/GenBank/DDBJ databases">
        <title>Multipartite genome sequences of Sinorhizobium species nodulating soybeans.</title>
        <authorList>
            <person name="Tian C.F."/>
        </authorList>
    </citation>
    <scope>NUCLEOTIDE SEQUENCE [LARGE SCALE GENOMIC DNA]</scope>
    <source>
        <strain evidence="1 2">CCBAU 05684</strain>
    </source>
</reference>
<dbReference type="EMBL" id="CP023067">
    <property type="protein sequence ID" value="ASY62268.1"/>
    <property type="molecule type" value="Genomic_DNA"/>
</dbReference>
<keyword evidence="2" id="KW-1185">Reference proteome</keyword>
<protein>
    <submittedName>
        <fullName evidence="1">Uncharacterized protein</fullName>
    </submittedName>
</protein>
<accession>A0A249P8N2</accession>
<gene>
    <name evidence="1" type="ORF">SJ05684_c08050</name>
</gene>
<name>A0A249P8N2_9HYPH</name>
<proteinExistence type="predicted"/>
<evidence type="ECO:0000313" key="2">
    <source>
        <dbReference type="Proteomes" id="UP000217211"/>
    </source>
</evidence>
<evidence type="ECO:0000313" key="1">
    <source>
        <dbReference type="EMBL" id="ASY62268.1"/>
    </source>
</evidence>
<dbReference type="AlphaFoldDB" id="A0A249P8N2"/>